<feature type="transmembrane region" description="Helical" evidence="6">
    <location>
        <begin position="72"/>
        <end position="92"/>
    </location>
</feature>
<dbReference type="InterPro" id="IPR050524">
    <property type="entry name" value="APC_YAT"/>
</dbReference>
<name>A0A5N5CXQ6_9PEZI</name>
<dbReference type="Pfam" id="PF00324">
    <property type="entry name" value="AA_permease"/>
    <property type="match status" value="1"/>
</dbReference>
<comment type="caution">
    <text evidence="8">The sequence shown here is derived from an EMBL/GenBank/DDBJ whole genome shotgun (WGS) entry which is preliminary data.</text>
</comment>
<comment type="subcellular location">
    <subcellularLocation>
        <location evidence="1">Membrane</location>
        <topology evidence="1">Multi-pass membrane protein</topology>
    </subcellularLocation>
</comment>
<dbReference type="InterPro" id="IPR004841">
    <property type="entry name" value="AA-permease/SLC12A_dom"/>
</dbReference>
<dbReference type="AlphaFoldDB" id="A0A5N5CXQ6"/>
<dbReference type="Proteomes" id="UP000627934">
    <property type="component" value="Unassembled WGS sequence"/>
</dbReference>
<keyword evidence="4 6" id="KW-1133">Transmembrane helix</keyword>
<evidence type="ECO:0000256" key="6">
    <source>
        <dbReference type="SAM" id="Phobius"/>
    </source>
</evidence>
<gene>
    <name evidence="8" type="primary">prnB_2</name>
    <name evidence="9" type="ORF">BFW01_g10350</name>
    <name evidence="8" type="ORF">DBV05_g11174</name>
</gene>
<feature type="transmembrane region" description="Helical" evidence="6">
    <location>
        <begin position="448"/>
        <end position="466"/>
    </location>
</feature>
<evidence type="ECO:0000313" key="8">
    <source>
        <dbReference type="EMBL" id="KAB2570147.1"/>
    </source>
</evidence>
<feature type="transmembrane region" description="Helical" evidence="6">
    <location>
        <begin position="370"/>
        <end position="392"/>
    </location>
</feature>
<evidence type="ECO:0000256" key="1">
    <source>
        <dbReference type="ARBA" id="ARBA00004141"/>
    </source>
</evidence>
<evidence type="ECO:0000256" key="2">
    <source>
        <dbReference type="ARBA" id="ARBA00022448"/>
    </source>
</evidence>
<dbReference type="OrthoDB" id="3900342at2759"/>
<evidence type="ECO:0000256" key="4">
    <source>
        <dbReference type="ARBA" id="ARBA00022989"/>
    </source>
</evidence>
<evidence type="ECO:0000259" key="7">
    <source>
        <dbReference type="Pfam" id="PF00324"/>
    </source>
</evidence>
<keyword evidence="2" id="KW-0813">Transport</keyword>
<feature type="transmembrane region" description="Helical" evidence="6">
    <location>
        <begin position="277"/>
        <end position="296"/>
    </location>
</feature>
<feature type="transmembrane region" description="Helical" evidence="6">
    <location>
        <begin position="478"/>
        <end position="495"/>
    </location>
</feature>
<dbReference type="Proteomes" id="UP000325902">
    <property type="component" value="Unassembled WGS sequence"/>
</dbReference>
<feature type="transmembrane region" description="Helical" evidence="6">
    <location>
        <begin position="404"/>
        <end position="427"/>
    </location>
</feature>
<feature type="transmembrane region" description="Helical" evidence="6">
    <location>
        <begin position="113"/>
        <end position="134"/>
    </location>
</feature>
<proteinExistence type="predicted"/>
<protein>
    <submittedName>
        <fullName evidence="9">AAT family amino acid transporter</fullName>
    </submittedName>
    <submittedName>
        <fullName evidence="8">Proline-specific permease</fullName>
    </submittedName>
</protein>
<sequence length="546" mass="59162">MGEKSEFGPDLENPIHPVTSNALGQCEAVDIEHDTTQRGLKSRHAQMIALGGTIGTGLFVGSGQGLNMGGPIFLVLSYLILTVLVYGIVTCTTEMSSYLPVPGSSVSYYANRFLSPSLGFALGWIYWYVFSITVPAEITAGALVIEYWNPPVHQAVWITLLLIVIVGLNCMPVKIYGETEFWFASLKVIGIMGLLVMAVVLILGGGPNHDRLGFRYWITPGPFNEYIVTGDSGRFVAFISVLTFSYFAFAFSPELLVVTGGEMQSPRYNLPIAGRRYFYRLIIFYILGAFAISLIVSSKDEALLGGGKGAGTSPWAIAAKNAGITGLDSVINAIILTSAWSAGNSYLFLASRALYSMSLTGKAPRIFSKCTASGVPYNALAGTAVFSLLSYLNCSSSAATVFNWFVNLINTGGYISWISICVIYVRFRKATEVQQIVDLPFRSALQPVMAYVCGFMFTLLLLLSGLKNFVGGNWNTSSFITSYVGIAIFAALYFGHKVLFGRNDPWAIPAERVDLISGLDAVLAAERPPVKEEGKSPLRKLKVIFG</sequence>
<feature type="transmembrane region" description="Helical" evidence="6">
    <location>
        <begin position="154"/>
        <end position="176"/>
    </location>
</feature>
<evidence type="ECO:0000313" key="10">
    <source>
        <dbReference type="Proteomes" id="UP000325902"/>
    </source>
</evidence>
<feature type="domain" description="Amino acid permease/ SLC12A" evidence="7">
    <location>
        <begin position="44"/>
        <end position="503"/>
    </location>
</feature>
<dbReference type="EMBL" id="MDYX01000024">
    <property type="protein sequence ID" value="KAF9629147.1"/>
    <property type="molecule type" value="Genomic_DNA"/>
</dbReference>
<feature type="transmembrane region" description="Helical" evidence="6">
    <location>
        <begin position="330"/>
        <end position="349"/>
    </location>
</feature>
<reference evidence="8 10" key="3">
    <citation type="journal article" date="2019" name="Sci. Rep.">
        <title>A multi-omics analysis of the grapevine pathogen Lasiodiplodia theobromae reveals that temperature affects the expression of virulence- and pathogenicity-related genes.</title>
        <authorList>
            <person name="Felix C."/>
            <person name="Meneses R."/>
            <person name="Goncalves M.F.M."/>
            <person name="Tilleman L."/>
            <person name="Duarte A.S."/>
            <person name="Jorrin-Novo J.V."/>
            <person name="Van de Peer Y."/>
            <person name="Deforce D."/>
            <person name="Van Nieuwerburgh F."/>
            <person name="Esteves A.C."/>
            <person name="Alves A."/>
        </authorList>
    </citation>
    <scope>NUCLEOTIDE SEQUENCE [LARGE SCALE GENOMIC DNA]</scope>
    <source>
        <strain evidence="8 10">LA-SOL3</strain>
    </source>
</reference>
<keyword evidence="3 6" id="KW-0812">Transmembrane</keyword>
<reference evidence="9" key="1">
    <citation type="submission" date="2016-08" db="EMBL/GenBank/DDBJ databases">
        <authorList>
            <person name="Yan J."/>
        </authorList>
    </citation>
    <scope>NUCLEOTIDE SEQUENCE</scope>
    <source>
        <strain evidence="9">CSS-01s</strain>
    </source>
</reference>
<reference evidence="9" key="2">
    <citation type="journal article" date="2018" name="DNA Res.">
        <title>Comparative genome and transcriptome analyses reveal adaptations to opportunistic infections in woody plant degrading pathogens of Botryosphaeriaceae.</title>
        <authorList>
            <person name="Yan J.Y."/>
            <person name="Zhao W.S."/>
            <person name="Chen Z."/>
            <person name="Xing Q.K."/>
            <person name="Zhang W."/>
            <person name="Chethana K.W.T."/>
            <person name="Xue M.F."/>
            <person name="Xu J.P."/>
            <person name="Phillips A.J.L."/>
            <person name="Wang Y."/>
            <person name="Liu J.H."/>
            <person name="Liu M."/>
            <person name="Zhou Y."/>
            <person name="Jayawardena R.S."/>
            <person name="Manawasinghe I.S."/>
            <person name="Huang J.B."/>
            <person name="Qiao G.H."/>
            <person name="Fu C.Y."/>
            <person name="Guo F.F."/>
            <person name="Dissanayake A.J."/>
            <person name="Peng Y.L."/>
            <person name="Hyde K.D."/>
            <person name="Li X.H."/>
        </authorList>
    </citation>
    <scope>NUCLEOTIDE SEQUENCE</scope>
    <source>
        <strain evidence="9">CSS-01s</strain>
    </source>
</reference>
<dbReference type="PANTHER" id="PTHR43341">
    <property type="entry name" value="AMINO ACID PERMEASE"/>
    <property type="match status" value="1"/>
</dbReference>
<dbReference type="EMBL" id="VCHE01000149">
    <property type="protein sequence ID" value="KAB2570147.1"/>
    <property type="molecule type" value="Genomic_DNA"/>
</dbReference>
<dbReference type="GO" id="GO:0015171">
    <property type="term" value="F:amino acid transmembrane transporter activity"/>
    <property type="evidence" value="ECO:0007669"/>
    <property type="project" value="TreeGrafter"/>
</dbReference>
<dbReference type="FunFam" id="1.20.1740.10:FF:000001">
    <property type="entry name" value="Amino acid permease"/>
    <property type="match status" value="1"/>
</dbReference>
<keyword evidence="10" id="KW-1185">Reference proteome</keyword>
<evidence type="ECO:0000256" key="5">
    <source>
        <dbReference type="ARBA" id="ARBA00023136"/>
    </source>
</evidence>
<dbReference type="Gene3D" id="1.20.1740.10">
    <property type="entry name" value="Amino acid/polyamine transporter I"/>
    <property type="match status" value="1"/>
</dbReference>
<dbReference type="PIRSF" id="PIRSF006060">
    <property type="entry name" value="AA_transporter"/>
    <property type="match status" value="1"/>
</dbReference>
<evidence type="ECO:0000256" key="3">
    <source>
        <dbReference type="ARBA" id="ARBA00022692"/>
    </source>
</evidence>
<accession>A0A5N5CXQ6</accession>
<dbReference type="PANTHER" id="PTHR43341:SF36">
    <property type="entry name" value="PROLINE-SPECIFIC PERMEASE"/>
    <property type="match status" value="1"/>
</dbReference>
<keyword evidence="5 6" id="KW-0472">Membrane</keyword>
<dbReference type="GO" id="GO:0016020">
    <property type="term" value="C:membrane"/>
    <property type="evidence" value="ECO:0007669"/>
    <property type="project" value="UniProtKB-SubCell"/>
</dbReference>
<feature type="transmembrane region" description="Helical" evidence="6">
    <location>
        <begin position="235"/>
        <end position="257"/>
    </location>
</feature>
<organism evidence="8 10">
    <name type="scientific">Lasiodiplodia theobromae</name>
    <dbReference type="NCBI Taxonomy" id="45133"/>
    <lineage>
        <taxon>Eukaryota</taxon>
        <taxon>Fungi</taxon>
        <taxon>Dikarya</taxon>
        <taxon>Ascomycota</taxon>
        <taxon>Pezizomycotina</taxon>
        <taxon>Dothideomycetes</taxon>
        <taxon>Dothideomycetes incertae sedis</taxon>
        <taxon>Botryosphaeriales</taxon>
        <taxon>Botryosphaeriaceae</taxon>
        <taxon>Lasiodiplodia</taxon>
    </lineage>
</organism>
<feature type="transmembrane region" description="Helical" evidence="6">
    <location>
        <begin position="188"/>
        <end position="206"/>
    </location>
</feature>
<evidence type="ECO:0000313" key="9">
    <source>
        <dbReference type="EMBL" id="KAF9629147.1"/>
    </source>
</evidence>